<keyword evidence="13 14" id="KW-0998">Cell outer membrane</keyword>
<dbReference type="Gene3D" id="2.170.130.10">
    <property type="entry name" value="TonB-dependent receptor, plug domain"/>
    <property type="match status" value="1"/>
</dbReference>
<evidence type="ECO:0000256" key="2">
    <source>
        <dbReference type="ARBA" id="ARBA00009810"/>
    </source>
</evidence>
<evidence type="ECO:0000256" key="4">
    <source>
        <dbReference type="ARBA" id="ARBA00022452"/>
    </source>
</evidence>
<evidence type="ECO:0000256" key="5">
    <source>
        <dbReference type="ARBA" id="ARBA00022496"/>
    </source>
</evidence>
<dbReference type="PANTHER" id="PTHR32552">
    <property type="entry name" value="FERRICHROME IRON RECEPTOR-RELATED"/>
    <property type="match status" value="1"/>
</dbReference>
<comment type="caution">
    <text evidence="18">The sequence shown here is derived from an EMBL/GenBank/DDBJ whole genome shotgun (WGS) entry which is preliminary data.</text>
</comment>
<dbReference type="InterPro" id="IPR037066">
    <property type="entry name" value="Plug_dom_sf"/>
</dbReference>
<evidence type="ECO:0000256" key="6">
    <source>
        <dbReference type="ARBA" id="ARBA00022692"/>
    </source>
</evidence>
<keyword evidence="4 14" id="KW-1134">Transmembrane beta strand</keyword>
<dbReference type="Pfam" id="PF07715">
    <property type="entry name" value="Plug"/>
    <property type="match status" value="1"/>
</dbReference>
<evidence type="ECO:0000256" key="15">
    <source>
        <dbReference type="RuleBase" id="RU003357"/>
    </source>
</evidence>
<evidence type="ECO:0000256" key="9">
    <source>
        <dbReference type="ARBA" id="ARBA00023065"/>
    </source>
</evidence>
<feature type="domain" description="TonB-dependent receptor plug" evidence="17">
    <location>
        <begin position="67"/>
        <end position="168"/>
    </location>
</feature>
<keyword evidence="8" id="KW-0408">Iron</keyword>
<dbReference type="PANTHER" id="PTHR32552:SF68">
    <property type="entry name" value="FERRICHROME OUTER MEMBRANE TRANSPORTER_PHAGE RECEPTOR"/>
    <property type="match status" value="1"/>
</dbReference>
<evidence type="ECO:0000256" key="1">
    <source>
        <dbReference type="ARBA" id="ARBA00004571"/>
    </source>
</evidence>
<dbReference type="EMBL" id="JAUSVV010000004">
    <property type="protein sequence ID" value="MDQ0442692.1"/>
    <property type="molecule type" value="Genomic_DNA"/>
</dbReference>
<dbReference type="Proteomes" id="UP001236369">
    <property type="component" value="Unassembled WGS sequence"/>
</dbReference>
<evidence type="ECO:0000256" key="12">
    <source>
        <dbReference type="ARBA" id="ARBA00023170"/>
    </source>
</evidence>
<keyword evidence="19" id="KW-1185">Reference proteome</keyword>
<dbReference type="SUPFAM" id="SSF56935">
    <property type="entry name" value="Porins"/>
    <property type="match status" value="1"/>
</dbReference>
<evidence type="ECO:0000256" key="3">
    <source>
        <dbReference type="ARBA" id="ARBA00022448"/>
    </source>
</evidence>
<dbReference type="NCBIfam" id="TIGR01783">
    <property type="entry name" value="TonB-siderophor"/>
    <property type="match status" value="1"/>
</dbReference>
<keyword evidence="10 15" id="KW-0798">TonB box</keyword>
<dbReference type="InterPro" id="IPR012910">
    <property type="entry name" value="Plug_dom"/>
</dbReference>
<comment type="similarity">
    <text evidence="2 14 15">Belongs to the TonB-dependent receptor family.</text>
</comment>
<dbReference type="InterPro" id="IPR000531">
    <property type="entry name" value="Beta-barrel_TonB"/>
</dbReference>
<organism evidence="18 19">
    <name type="scientific">Methylobacterium persicinum</name>
    <dbReference type="NCBI Taxonomy" id="374426"/>
    <lineage>
        <taxon>Bacteria</taxon>
        <taxon>Pseudomonadati</taxon>
        <taxon>Pseudomonadota</taxon>
        <taxon>Alphaproteobacteria</taxon>
        <taxon>Hyphomicrobiales</taxon>
        <taxon>Methylobacteriaceae</taxon>
        <taxon>Methylobacterium</taxon>
    </lineage>
</organism>
<name>A0ABU0HL96_9HYPH</name>
<evidence type="ECO:0000256" key="7">
    <source>
        <dbReference type="ARBA" id="ARBA00022729"/>
    </source>
</evidence>
<evidence type="ECO:0000313" key="19">
    <source>
        <dbReference type="Proteomes" id="UP001236369"/>
    </source>
</evidence>
<proteinExistence type="inferred from homology"/>
<feature type="domain" description="TonB-dependent receptor-like beta-barrel" evidence="16">
    <location>
        <begin position="243"/>
        <end position="675"/>
    </location>
</feature>
<keyword evidence="11 14" id="KW-0472">Membrane</keyword>
<dbReference type="PROSITE" id="PS51257">
    <property type="entry name" value="PROKAR_LIPOPROTEIN"/>
    <property type="match status" value="1"/>
</dbReference>
<dbReference type="RefSeq" id="WP_238247965.1">
    <property type="nucleotide sequence ID" value="NZ_BPQX01000014.1"/>
</dbReference>
<keyword evidence="6 14" id="KW-0812">Transmembrane</keyword>
<protein>
    <submittedName>
        <fullName evidence="18">Iron complex outermembrane receptor protein</fullName>
    </submittedName>
</protein>
<accession>A0ABU0HL96</accession>
<gene>
    <name evidence="18" type="ORF">QO016_002189</name>
</gene>
<keyword evidence="3 14" id="KW-0813">Transport</keyword>
<keyword evidence="7" id="KW-0732">Signal</keyword>
<evidence type="ECO:0000256" key="11">
    <source>
        <dbReference type="ARBA" id="ARBA00023136"/>
    </source>
</evidence>
<dbReference type="InterPro" id="IPR036942">
    <property type="entry name" value="Beta-barrel_TonB_sf"/>
</dbReference>
<dbReference type="InterPro" id="IPR039426">
    <property type="entry name" value="TonB-dep_rcpt-like"/>
</dbReference>
<comment type="subcellular location">
    <subcellularLocation>
        <location evidence="1 14">Cell outer membrane</location>
        <topology evidence="1 14">Multi-pass membrane protein</topology>
    </subcellularLocation>
</comment>
<evidence type="ECO:0000259" key="17">
    <source>
        <dbReference type="Pfam" id="PF07715"/>
    </source>
</evidence>
<evidence type="ECO:0000256" key="13">
    <source>
        <dbReference type="ARBA" id="ARBA00023237"/>
    </source>
</evidence>
<dbReference type="Gene3D" id="2.40.170.20">
    <property type="entry name" value="TonB-dependent receptor, beta-barrel domain"/>
    <property type="match status" value="1"/>
</dbReference>
<keyword evidence="5" id="KW-0410">Iron transport</keyword>
<keyword evidence="12 18" id="KW-0675">Receptor</keyword>
<dbReference type="Pfam" id="PF00593">
    <property type="entry name" value="TonB_dep_Rec_b-barrel"/>
    <property type="match status" value="1"/>
</dbReference>
<evidence type="ECO:0000313" key="18">
    <source>
        <dbReference type="EMBL" id="MDQ0442692.1"/>
    </source>
</evidence>
<evidence type="ECO:0000256" key="10">
    <source>
        <dbReference type="ARBA" id="ARBA00023077"/>
    </source>
</evidence>
<sequence>MVRLTPVGIALTLGCLTPARAEPAPNEVVLEELSVVGQGTASETATGPVSGYRATRSATSTKTDTALRDSPQTINVVPRQVISDQQDLRLTDAVTNASNVTPGSTVQGRSQNYIIRGFSTQIFAVDGVLINPAIAFYPVERDLANAERVEVIKGPASVLFGRGDPGGVVNIVTRRPTLEPSGEMTVLGGGFGLRRVQGSVSSALLGSDTLAGRISFAAQEDPTFRNFGDNTNSRYFVAPAFSWTPSPDTRVYVNSEFSKQYSQYDEGLTAFRGRVPLDKISRYYGTPWSRYYGEINATTIRVEHDVNENLTLRQIVNGQWGVFHVFASRNTGVNAAGTTVARRESTVDSTFAAVDTQSEAVLKFDTFGLAHTALLGFEYTNGFRHPYSLQGVLPSTSFLNPVLSGVSPVGLTLQQDLKQKLELFGFYLQDQIVLTPELQLVLGARFDTGTQLYANRQPGTRALSPEQELFGASPRVGLIYRPFEPLTLYASYATSFAPQTANVLNVSNPRPETGEQVEVGTRIDLLPTLTLSVAAFRITRDNVAASDPVNTGFSVITGQQRSQGFEADLAGEILPGWNVIGGVGFLDARITEDRIFPIGNRLVGVPNVSGSLWTTYEFREGWLRGLGLGAGVTYVGQRFGDLTNSYMVGAYARVDAAAWYDFDERWRLSVNLRNLTDARYIEQPFNQFNNAPGAPFSVLAAIRARL</sequence>
<dbReference type="InterPro" id="IPR010105">
    <property type="entry name" value="TonB_sidphr_rcpt"/>
</dbReference>
<evidence type="ECO:0000256" key="14">
    <source>
        <dbReference type="PROSITE-ProRule" id="PRU01360"/>
    </source>
</evidence>
<reference evidence="18 19" key="1">
    <citation type="submission" date="2023-07" db="EMBL/GenBank/DDBJ databases">
        <title>Genomic Encyclopedia of Type Strains, Phase IV (KMG-IV): sequencing the most valuable type-strain genomes for metagenomic binning, comparative biology and taxonomic classification.</title>
        <authorList>
            <person name="Goeker M."/>
        </authorList>
    </citation>
    <scope>NUCLEOTIDE SEQUENCE [LARGE SCALE GENOMIC DNA]</scope>
    <source>
        <strain evidence="18 19">DSM 19562</strain>
    </source>
</reference>
<keyword evidence="9" id="KW-0406">Ion transport</keyword>
<dbReference type="PROSITE" id="PS52016">
    <property type="entry name" value="TONB_DEPENDENT_REC_3"/>
    <property type="match status" value="1"/>
</dbReference>
<dbReference type="CDD" id="cd01347">
    <property type="entry name" value="ligand_gated_channel"/>
    <property type="match status" value="1"/>
</dbReference>
<evidence type="ECO:0000256" key="8">
    <source>
        <dbReference type="ARBA" id="ARBA00023004"/>
    </source>
</evidence>
<evidence type="ECO:0000259" key="16">
    <source>
        <dbReference type="Pfam" id="PF00593"/>
    </source>
</evidence>